<evidence type="ECO:0000313" key="4">
    <source>
        <dbReference type="Proteomes" id="UP000075243"/>
    </source>
</evidence>
<dbReference type="Proteomes" id="UP000075243">
    <property type="component" value="Chromosome 8"/>
</dbReference>
<dbReference type="PANTHER" id="PTHR47481">
    <property type="match status" value="1"/>
</dbReference>
<dbReference type="Gramene" id="C.cajan_17305.t">
    <property type="protein sequence ID" value="C.cajan_17305.t"/>
    <property type="gene ID" value="C.cajan_17305"/>
</dbReference>
<dbReference type="EMBL" id="CM003610">
    <property type="protein sequence ID" value="KYP63249.1"/>
    <property type="molecule type" value="Genomic_DNA"/>
</dbReference>
<keyword evidence="1" id="KW-1133">Transmembrane helix</keyword>
<dbReference type="PANTHER" id="PTHR47481:SF31">
    <property type="entry name" value="OS01G0873500 PROTEIN"/>
    <property type="match status" value="1"/>
</dbReference>
<dbReference type="InterPro" id="IPR054722">
    <property type="entry name" value="PolX-like_BBD"/>
</dbReference>
<evidence type="ECO:0000259" key="2">
    <source>
        <dbReference type="Pfam" id="PF22936"/>
    </source>
</evidence>
<protein>
    <recommendedName>
        <fullName evidence="2">Retrovirus-related Pol polyprotein from transposon TNT 1-94-like beta-barrel domain-containing protein</fullName>
    </recommendedName>
</protein>
<accession>A0A151T863</accession>
<feature type="non-terminal residue" evidence="3">
    <location>
        <position position="1"/>
    </location>
</feature>
<keyword evidence="1" id="KW-0812">Transmembrane</keyword>
<dbReference type="Pfam" id="PF14223">
    <property type="entry name" value="Retrotran_gag_2"/>
    <property type="match status" value="1"/>
</dbReference>
<dbReference type="OMA" id="RSAHDEN"/>
<organism evidence="3 4">
    <name type="scientific">Cajanus cajan</name>
    <name type="common">Pigeon pea</name>
    <name type="synonym">Cajanus indicus</name>
    <dbReference type="NCBI Taxonomy" id="3821"/>
    <lineage>
        <taxon>Eukaryota</taxon>
        <taxon>Viridiplantae</taxon>
        <taxon>Streptophyta</taxon>
        <taxon>Embryophyta</taxon>
        <taxon>Tracheophyta</taxon>
        <taxon>Spermatophyta</taxon>
        <taxon>Magnoliopsida</taxon>
        <taxon>eudicotyledons</taxon>
        <taxon>Gunneridae</taxon>
        <taxon>Pentapetalae</taxon>
        <taxon>rosids</taxon>
        <taxon>fabids</taxon>
        <taxon>Fabales</taxon>
        <taxon>Fabaceae</taxon>
        <taxon>Papilionoideae</taxon>
        <taxon>50 kb inversion clade</taxon>
        <taxon>NPAAA clade</taxon>
        <taxon>indigoferoid/millettioid clade</taxon>
        <taxon>Phaseoleae</taxon>
        <taxon>Cajanus</taxon>
    </lineage>
</organism>
<proteinExistence type="predicted"/>
<feature type="domain" description="Retrovirus-related Pol polyprotein from transposon TNT 1-94-like beta-barrel" evidence="2">
    <location>
        <begin position="210"/>
        <end position="288"/>
    </location>
</feature>
<keyword evidence="4" id="KW-1185">Reference proteome</keyword>
<evidence type="ECO:0000313" key="3">
    <source>
        <dbReference type="EMBL" id="KYP63249.1"/>
    </source>
</evidence>
<dbReference type="Pfam" id="PF22936">
    <property type="entry name" value="Pol_BBD"/>
    <property type="match status" value="1"/>
</dbReference>
<evidence type="ECO:0000256" key="1">
    <source>
        <dbReference type="SAM" id="Phobius"/>
    </source>
</evidence>
<sequence length="356" mass="40711">GLKLEKFVRGDAIPPRFATKENESAKTENLEYTNYVQQDQLLVAWLLASMSSPILTKMVGLKFAHQIWKRLEVYYAAHTRAVIKKLKLQLWMIKKDKGINEYLLEIKKIVNSLVAVGSPISDEDHIDAILDGLPKEFDGFVTSITSRLDPYTVDETKALLLAREERFEKRYNQEYQNNPQANNTQFETSGYDLSETTTLATPSTVLDPLWYSDSGASHHITHDESNLSMKSAYIGTDSVNIGNGTSLHISHVGHSYFHNPMSSKHFVMHNLLHVPSITKNVLRVSKFARDNKVFFEFWPDFCNVKSWLGNGIYIKLILIMHFCTVLLKSLFIWFNLQVLIPNIKAKFESSTKQFMG</sequence>
<feature type="transmembrane region" description="Helical" evidence="1">
    <location>
        <begin position="312"/>
        <end position="336"/>
    </location>
</feature>
<name>A0A151T863_CAJCA</name>
<dbReference type="AlphaFoldDB" id="A0A151T863"/>
<reference evidence="3 4" key="1">
    <citation type="journal article" date="2012" name="Nat. Biotechnol.">
        <title>Draft genome sequence of pigeonpea (Cajanus cajan), an orphan legume crop of resource-poor farmers.</title>
        <authorList>
            <person name="Varshney R.K."/>
            <person name="Chen W."/>
            <person name="Li Y."/>
            <person name="Bharti A.K."/>
            <person name="Saxena R.K."/>
            <person name="Schlueter J.A."/>
            <person name="Donoghue M.T."/>
            <person name="Azam S."/>
            <person name="Fan G."/>
            <person name="Whaley A.M."/>
            <person name="Farmer A.D."/>
            <person name="Sheridan J."/>
            <person name="Iwata A."/>
            <person name="Tuteja R."/>
            <person name="Penmetsa R.V."/>
            <person name="Wu W."/>
            <person name="Upadhyaya H.D."/>
            <person name="Yang S.P."/>
            <person name="Shah T."/>
            <person name="Saxena K.B."/>
            <person name="Michael T."/>
            <person name="McCombie W.R."/>
            <person name="Yang B."/>
            <person name="Zhang G."/>
            <person name="Yang H."/>
            <person name="Wang J."/>
            <person name="Spillane C."/>
            <person name="Cook D.R."/>
            <person name="May G.D."/>
            <person name="Xu X."/>
            <person name="Jackson S.A."/>
        </authorList>
    </citation>
    <scope>NUCLEOTIDE SEQUENCE [LARGE SCALE GENOMIC DNA]</scope>
    <source>
        <strain evidence="4">cv. Asha</strain>
    </source>
</reference>
<gene>
    <name evidence="3" type="ORF">KK1_017815</name>
</gene>
<keyword evidence="1" id="KW-0472">Membrane</keyword>